<sequence length="1354" mass="154367">MVRIIQMIILFFLSTLVAGPLYGQHMALDPMAKNYELPSLTINQTIQDDEGYIWFASTQGLSRFDAYNILNFKLRDTDGKVAPDQSIRTLAAYGHYLVLGSEKGVYLLDKRNYNLAPLQDKRLKNIRINTLLVDHLQRLWIGTDDGLFIYDKHLNPLTERQLSGILDRNMRAHTVNAIFEDKQGNIWIGVWNLGLFRLAPGSRQLKSYPKLGDRNAPYKLMQDHRGQLWICTWGDGLYLFDPDKTDNPYREIVIKNKRRHVDKEDLFYNIVQDPHRHYIWVLSFSGITTIHYKGDQLQEIDLSAYFDQTTNIFNDIYADRYGTLWLAVGGKGVSMLSFNKPVVRNYAFSQIKEQYSIAPNINMLYRDAKGMLWFNLERLGFGSFQPKNGKLSTYSNSDFRDLISIRAVTSAIDVEDQLWVGSAYEASINVFKRTRTGIGLSHKIDLQQLSRGGIPSFFYKDSAQQVWIATSRGLLLSRPQSAAPELITSIRDQPVSIAEDNKNGLWVATKSSGLYYLRRDRPQSVILHIGKETPVLNTDQIETMDIDRYGNLWIGTKSNRLLWYQTVANKAEEVANTALFAKNQLLDIVCLPHHIWLSTTRNLYKIDPLSKRINEFTASDSLQVSMFSKRAFAVDKQQHAVFFGGYNGVVRLDDNSVISNFKEKVRITDVKVNNKSIILAGKTGKFSAGLEQLTLSPDDQNIEIAFSTLPFTQHDKIRYAYKLEGVDDDWILAPRDRLFATYNNLSKGNYRFLVKATDLNNQWNEAITEIDINKSPAFYESNLAYACYVLLLGGLLFVFISYSFNRIKLRSDLKVAQIEKEKANELAQSKLSYFTSVSHDLLTPLTIISCLVDDVQMTTKNNLEQFDNMRLNLSRLKRLLQQILDFRKMEHNTIKLQVSHAHFPSFVDRLAKSHFGPIAKKKNIQFEILHGECPETVFYDEDKIDKVLFNLLSNAFKYTTPGGHVSLSYYVGALADNEFLHIYVRDNGEGIDPAELEKIFTPFYANGSSVHPESNGIGLSVSKQLIEMHGGRIEVESVPQQGSIFQVIIPINRSYYVERNIPIIDGLFSTTLADHPVATAMTAPSIPAYTSENRLQLLLVEDNEELRNTMCNILSRTYQVHLAAHGREGLEKIEQHEIDIVVSDIMMPEMDGLSFCRAIKSNTEYNHIPVLLLTAKSSPEDRIECYQAGADGYISKPFDVKVLEAKMQSFIINKRCKQQHFHSNTEINIAALDYTPTDERFLQKMIAAIEEHLGDDQFDVLRLGDLLGLSKSTLYRKTKVLLNISPSEFIKNIRLKHACQLMERDRSITVSEVAYETGFTDPRYFATCFKTAFGLTPSEYQKNAHEAAPGFSAK</sequence>
<dbReference type="SUPFAM" id="SSF47384">
    <property type="entry name" value="Homodimeric domain of signal transducing histidine kinase"/>
    <property type="match status" value="1"/>
</dbReference>
<protein>
    <recommendedName>
        <fullName evidence="2">histidine kinase</fullName>
        <ecNumber evidence="2">2.7.13.3</ecNumber>
    </recommendedName>
</protein>
<dbReference type="CDD" id="cd00082">
    <property type="entry name" value="HisKA"/>
    <property type="match status" value="1"/>
</dbReference>
<dbReference type="KEGG" id="stha:NCTC11429_01306"/>
<dbReference type="InterPro" id="IPR005467">
    <property type="entry name" value="His_kinase_dom"/>
</dbReference>
<name>A0A4U9UN69_9SPHI</name>
<dbReference type="SUPFAM" id="SSF52172">
    <property type="entry name" value="CheY-like"/>
    <property type="match status" value="1"/>
</dbReference>
<dbReference type="GO" id="GO:0043565">
    <property type="term" value="F:sequence-specific DNA binding"/>
    <property type="evidence" value="ECO:0007669"/>
    <property type="project" value="InterPro"/>
</dbReference>
<dbReference type="InterPro" id="IPR003661">
    <property type="entry name" value="HisK_dim/P_dom"/>
</dbReference>
<keyword evidence="6" id="KW-0804">Transcription</keyword>
<dbReference type="Pfam" id="PF07495">
    <property type="entry name" value="Y_Y_Y"/>
    <property type="match status" value="1"/>
</dbReference>
<dbReference type="SMART" id="SM00387">
    <property type="entry name" value="HATPase_c"/>
    <property type="match status" value="1"/>
</dbReference>
<dbReference type="PROSITE" id="PS50110">
    <property type="entry name" value="RESPONSE_REGULATORY"/>
    <property type="match status" value="1"/>
</dbReference>
<dbReference type="EMBL" id="LR590484">
    <property type="protein sequence ID" value="VTR34287.1"/>
    <property type="molecule type" value="Genomic_DNA"/>
</dbReference>
<dbReference type="InterPro" id="IPR009057">
    <property type="entry name" value="Homeodomain-like_sf"/>
</dbReference>
<dbReference type="InterPro" id="IPR018062">
    <property type="entry name" value="HTH_AraC-typ_CS"/>
</dbReference>
<dbReference type="EC" id="2.7.13.3" evidence="2"/>
<keyword evidence="5" id="KW-0238">DNA-binding</keyword>
<dbReference type="Pfam" id="PF07494">
    <property type="entry name" value="Reg_prop"/>
    <property type="match status" value="1"/>
</dbReference>
<dbReference type="InterPro" id="IPR004358">
    <property type="entry name" value="Sig_transdc_His_kin-like_C"/>
</dbReference>
<dbReference type="PANTHER" id="PTHR43547:SF2">
    <property type="entry name" value="HYBRID SIGNAL TRANSDUCTION HISTIDINE KINASE C"/>
    <property type="match status" value="1"/>
</dbReference>
<dbReference type="InterPro" id="IPR018060">
    <property type="entry name" value="HTH_AraC"/>
</dbReference>
<dbReference type="SUPFAM" id="SSF46689">
    <property type="entry name" value="Homeodomain-like"/>
    <property type="match status" value="1"/>
</dbReference>
<dbReference type="InterPro" id="IPR011110">
    <property type="entry name" value="Reg_prop"/>
</dbReference>
<dbReference type="InterPro" id="IPR015943">
    <property type="entry name" value="WD40/YVTN_repeat-like_dom_sf"/>
</dbReference>
<evidence type="ECO:0000256" key="6">
    <source>
        <dbReference type="ARBA" id="ARBA00023163"/>
    </source>
</evidence>
<dbReference type="PROSITE" id="PS01124">
    <property type="entry name" value="HTH_ARAC_FAMILY_2"/>
    <property type="match status" value="1"/>
</dbReference>
<evidence type="ECO:0000256" key="2">
    <source>
        <dbReference type="ARBA" id="ARBA00012438"/>
    </source>
</evidence>
<dbReference type="InterPro" id="IPR001789">
    <property type="entry name" value="Sig_transdc_resp-reg_receiver"/>
</dbReference>
<evidence type="ECO:0000259" key="9">
    <source>
        <dbReference type="PROSITE" id="PS50109"/>
    </source>
</evidence>
<dbReference type="InterPro" id="IPR003594">
    <property type="entry name" value="HATPase_dom"/>
</dbReference>
<dbReference type="Proteomes" id="UP000308196">
    <property type="component" value="Chromosome"/>
</dbReference>
<dbReference type="Pfam" id="PF00072">
    <property type="entry name" value="Response_reg"/>
    <property type="match status" value="1"/>
</dbReference>
<evidence type="ECO:0000259" key="10">
    <source>
        <dbReference type="PROSITE" id="PS50110"/>
    </source>
</evidence>
<dbReference type="InterPro" id="IPR036097">
    <property type="entry name" value="HisK_dim/P_sf"/>
</dbReference>
<dbReference type="Gene3D" id="2.60.40.10">
    <property type="entry name" value="Immunoglobulins"/>
    <property type="match status" value="1"/>
</dbReference>
<dbReference type="Pfam" id="PF12833">
    <property type="entry name" value="HTH_18"/>
    <property type="match status" value="1"/>
</dbReference>
<dbReference type="GO" id="GO:0003700">
    <property type="term" value="F:DNA-binding transcription factor activity"/>
    <property type="evidence" value="ECO:0007669"/>
    <property type="project" value="InterPro"/>
</dbReference>
<dbReference type="CDD" id="cd00075">
    <property type="entry name" value="HATPase"/>
    <property type="match status" value="1"/>
</dbReference>
<feature type="domain" description="HTH araC/xylS-type" evidence="8">
    <location>
        <begin position="1243"/>
        <end position="1343"/>
    </location>
</feature>
<dbReference type="SMART" id="SM00448">
    <property type="entry name" value="REC"/>
    <property type="match status" value="1"/>
</dbReference>
<dbReference type="PANTHER" id="PTHR43547">
    <property type="entry name" value="TWO-COMPONENT HISTIDINE KINASE"/>
    <property type="match status" value="1"/>
</dbReference>
<evidence type="ECO:0000256" key="5">
    <source>
        <dbReference type="ARBA" id="ARBA00023125"/>
    </source>
</evidence>
<evidence type="ECO:0000256" key="1">
    <source>
        <dbReference type="ARBA" id="ARBA00000085"/>
    </source>
</evidence>
<accession>A0A4U9UN69</accession>
<feature type="modified residue" description="4-aspartylphosphate" evidence="7">
    <location>
        <position position="1144"/>
    </location>
</feature>
<dbReference type="GeneID" id="78462077"/>
<dbReference type="SMART" id="SM00342">
    <property type="entry name" value="HTH_ARAC"/>
    <property type="match status" value="1"/>
</dbReference>
<dbReference type="STRING" id="1123265.GCA_000686625_01743"/>
<dbReference type="InterPro" id="IPR011006">
    <property type="entry name" value="CheY-like_superfamily"/>
</dbReference>
<evidence type="ECO:0000256" key="4">
    <source>
        <dbReference type="ARBA" id="ARBA00023015"/>
    </source>
</evidence>
<keyword evidence="4" id="KW-0805">Transcription regulation</keyword>
<feature type="domain" description="Histidine kinase" evidence="9">
    <location>
        <begin position="836"/>
        <end position="1053"/>
    </location>
</feature>
<dbReference type="Pfam" id="PF00512">
    <property type="entry name" value="HisKA"/>
    <property type="match status" value="1"/>
</dbReference>
<keyword evidence="3 7" id="KW-0597">Phosphoprotein</keyword>
<organism evidence="11 12">
    <name type="scientific">Sphingobacterium thalpophilum</name>
    <dbReference type="NCBI Taxonomy" id="259"/>
    <lineage>
        <taxon>Bacteria</taxon>
        <taxon>Pseudomonadati</taxon>
        <taxon>Bacteroidota</taxon>
        <taxon>Sphingobacteriia</taxon>
        <taxon>Sphingobacteriales</taxon>
        <taxon>Sphingobacteriaceae</taxon>
        <taxon>Sphingobacterium</taxon>
    </lineage>
</organism>
<dbReference type="SMART" id="SM00388">
    <property type="entry name" value="HisKA"/>
    <property type="match status" value="1"/>
</dbReference>
<dbReference type="InterPro" id="IPR011123">
    <property type="entry name" value="Y_Y_Y"/>
</dbReference>
<dbReference type="Gene3D" id="3.30.565.10">
    <property type="entry name" value="Histidine kinase-like ATPase, C-terminal domain"/>
    <property type="match status" value="1"/>
</dbReference>
<feature type="domain" description="Response regulatory" evidence="10">
    <location>
        <begin position="1096"/>
        <end position="1211"/>
    </location>
</feature>
<dbReference type="PRINTS" id="PR00344">
    <property type="entry name" value="BCTRLSENSOR"/>
</dbReference>
<dbReference type="Gene3D" id="3.40.50.2300">
    <property type="match status" value="1"/>
</dbReference>
<dbReference type="PROSITE" id="PS00041">
    <property type="entry name" value="HTH_ARAC_FAMILY_1"/>
    <property type="match status" value="1"/>
</dbReference>
<evidence type="ECO:0000313" key="12">
    <source>
        <dbReference type="Proteomes" id="UP000308196"/>
    </source>
</evidence>
<comment type="catalytic activity">
    <reaction evidence="1">
        <text>ATP + protein L-histidine = ADP + protein N-phospho-L-histidine.</text>
        <dbReference type="EC" id="2.7.13.3"/>
    </reaction>
</comment>
<keyword evidence="11" id="KW-0808">Transferase</keyword>
<dbReference type="Gene3D" id="1.10.287.130">
    <property type="match status" value="1"/>
</dbReference>
<dbReference type="CDD" id="cd17574">
    <property type="entry name" value="REC_OmpR"/>
    <property type="match status" value="1"/>
</dbReference>
<dbReference type="Gene3D" id="1.10.10.60">
    <property type="entry name" value="Homeodomain-like"/>
    <property type="match status" value="1"/>
</dbReference>
<reference evidence="11 12" key="1">
    <citation type="submission" date="2019-05" db="EMBL/GenBank/DDBJ databases">
        <authorList>
            <consortium name="Pathogen Informatics"/>
        </authorList>
    </citation>
    <scope>NUCLEOTIDE SEQUENCE [LARGE SCALE GENOMIC DNA]</scope>
    <source>
        <strain evidence="11 12">NCTC11429</strain>
    </source>
</reference>
<evidence type="ECO:0000256" key="7">
    <source>
        <dbReference type="PROSITE-ProRule" id="PRU00169"/>
    </source>
</evidence>
<proteinExistence type="predicted"/>
<dbReference type="Gene3D" id="2.130.10.10">
    <property type="entry name" value="YVTN repeat-like/Quinoprotein amine dehydrogenase"/>
    <property type="match status" value="2"/>
</dbReference>
<dbReference type="PROSITE" id="PS50109">
    <property type="entry name" value="HIS_KIN"/>
    <property type="match status" value="1"/>
</dbReference>
<dbReference type="SUPFAM" id="SSF63829">
    <property type="entry name" value="Calcium-dependent phosphotriesterase"/>
    <property type="match status" value="2"/>
</dbReference>
<dbReference type="InterPro" id="IPR036890">
    <property type="entry name" value="HATPase_C_sf"/>
</dbReference>
<evidence type="ECO:0000259" key="8">
    <source>
        <dbReference type="PROSITE" id="PS01124"/>
    </source>
</evidence>
<gene>
    <name evidence="11" type="primary">evgS_2</name>
    <name evidence="11" type="ORF">NCTC11429_01306</name>
</gene>
<evidence type="ECO:0000256" key="3">
    <source>
        <dbReference type="ARBA" id="ARBA00022553"/>
    </source>
</evidence>
<dbReference type="RefSeq" id="WP_028069243.1">
    <property type="nucleotide sequence ID" value="NZ_LR590484.1"/>
</dbReference>
<dbReference type="SUPFAM" id="SSF55874">
    <property type="entry name" value="ATPase domain of HSP90 chaperone/DNA topoisomerase II/histidine kinase"/>
    <property type="match status" value="1"/>
</dbReference>
<dbReference type="InterPro" id="IPR013783">
    <property type="entry name" value="Ig-like_fold"/>
</dbReference>
<dbReference type="GO" id="GO:0000155">
    <property type="term" value="F:phosphorelay sensor kinase activity"/>
    <property type="evidence" value="ECO:0007669"/>
    <property type="project" value="InterPro"/>
</dbReference>
<evidence type="ECO:0000313" key="11">
    <source>
        <dbReference type="EMBL" id="VTR34287.1"/>
    </source>
</evidence>
<dbReference type="Pfam" id="PF02518">
    <property type="entry name" value="HATPase_c"/>
    <property type="match status" value="1"/>
</dbReference>